<feature type="transmembrane region" description="Helical" evidence="10">
    <location>
        <begin position="34"/>
        <end position="55"/>
    </location>
</feature>
<feature type="region of interest" description="Disordered" evidence="9">
    <location>
        <begin position="1"/>
        <end position="22"/>
    </location>
</feature>
<comment type="subcellular location">
    <subcellularLocation>
        <location evidence="1">Cell membrane</location>
    </subcellularLocation>
</comment>
<comment type="similarity">
    <text evidence="2">Belongs to the bacterial sugar transferase family.</text>
</comment>
<accession>A0AAF1K7L4</accession>
<dbReference type="GO" id="GO:0005886">
    <property type="term" value="C:plasma membrane"/>
    <property type="evidence" value="ECO:0007669"/>
    <property type="project" value="UniProtKB-SubCell"/>
</dbReference>
<evidence type="ECO:0000256" key="3">
    <source>
        <dbReference type="ARBA" id="ARBA00022475"/>
    </source>
</evidence>
<dbReference type="PANTHER" id="PTHR30576:SF4">
    <property type="entry name" value="UNDECAPRENYL-PHOSPHATE GALACTOSE PHOSPHOTRANSFERASE"/>
    <property type="match status" value="1"/>
</dbReference>
<proteinExistence type="inferred from homology"/>
<dbReference type="Proteomes" id="UP001196068">
    <property type="component" value="Unassembled WGS sequence"/>
</dbReference>
<keyword evidence="4 12" id="KW-0808">Transferase</keyword>
<keyword evidence="5 10" id="KW-0812">Transmembrane</keyword>
<sequence>MLTQSLSPSSGFSAKSRCRNNHGSRDLGKRALDIAGASLLTLALLPVLLLLLGMLRATQPSAIYRHKRVGLRGRTFDCLKLRTMHMDGDRILAELLEADPEAQREWATNRKLKNDPRITPIGRFLRKTSLDELPQLLNVLRGEMSLVGPRPVVARELDEHYGPEGTDLYCSVRPGLTGLWQVSGRSDTSYRQRVELDARYVRERSLGLDVKILLRTPVAVLRRDGAC</sequence>
<reference evidence="12" key="2">
    <citation type="journal article" date="2021" name="Syst. Appl. Microbiol.">
        <title>Roseomonas hellenica sp. nov., isolated from roots of wild-growing Alkanna tinctoria.</title>
        <authorList>
            <person name="Rat A."/>
            <person name="Naranjo H.D."/>
            <person name="Lebbe L."/>
            <person name="Cnockaert M."/>
            <person name="Krigas N."/>
            <person name="Grigoriadou K."/>
            <person name="Maloupa E."/>
            <person name="Willems A."/>
        </authorList>
    </citation>
    <scope>NUCLEOTIDE SEQUENCE</scope>
    <source>
        <strain evidence="12">LMG 28251</strain>
    </source>
</reference>
<organism evidence="12 13">
    <name type="scientific">Plastoroseomonas arctica</name>
    <dbReference type="NCBI Taxonomy" id="1509237"/>
    <lineage>
        <taxon>Bacteria</taxon>
        <taxon>Pseudomonadati</taxon>
        <taxon>Pseudomonadota</taxon>
        <taxon>Alphaproteobacteria</taxon>
        <taxon>Acetobacterales</taxon>
        <taxon>Acetobacteraceae</taxon>
        <taxon>Plastoroseomonas</taxon>
    </lineage>
</organism>
<evidence type="ECO:0000256" key="1">
    <source>
        <dbReference type="ARBA" id="ARBA00004236"/>
    </source>
</evidence>
<keyword evidence="3" id="KW-1003">Cell membrane</keyword>
<evidence type="ECO:0000256" key="9">
    <source>
        <dbReference type="SAM" id="MobiDB-lite"/>
    </source>
</evidence>
<dbReference type="RefSeq" id="WP_211876000.1">
    <property type="nucleotide sequence ID" value="NZ_JAAEDH010000026.1"/>
</dbReference>
<reference evidence="12" key="1">
    <citation type="submission" date="2020-01" db="EMBL/GenBank/DDBJ databases">
        <authorList>
            <person name="Rat A."/>
        </authorList>
    </citation>
    <scope>NUCLEOTIDE SEQUENCE</scope>
    <source>
        <strain evidence="12">LMG 28251</strain>
    </source>
</reference>
<evidence type="ECO:0000259" key="11">
    <source>
        <dbReference type="Pfam" id="PF02397"/>
    </source>
</evidence>
<comment type="caution">
    <text evidence="12">The sequence shown here is derived from an EMBL/GenBank/DDBJ whole genome shotgun (WGS) entry which is preliminary data.</text>
</comment>
<dbReference type="GO" id="GO:0016780">
    <property type="term" value="F:phosphotransferase activity, for other substituted phosphate groups"/>
    <property type="evidence" value="ECO:0007669"/>
    <property type="project" value="TreeGrafter"/>
</dbReference>
<evidence type="ECO:0000256" key="10">
    <source>
        <dbReference type="SAM" id="Phobius"/>
    </source>
</evidence>
<feature type="domain" description="Bacterial sugar transferase" evidence="11">
    <location>
        <begin position="29"/>
        <end position="221"/>
    </location>
</feature>
<feature type="compositionally biased region" description="Polar residues" evidence="9">
    <location>
        <begin position="1"/>
        <end position="13"/>
    </location>
</feature>
<dbReference type="Pfam" id="PF02397">
    <property type="entry name" value="Bac_transf"/>
    <property type="match status" value="1"/>
</dbReference>
<evidence type="ECO:0000256" key="5">
    <source>
        <dbReference type="ARBA" id="ARBA00022692"/>
    </source>
</evidence>
<protein>
    <submittedName>
        <fullName evidence="12">Sugar transferase</fullName>
    </submittedName>
</protein>
<dbReference type="GO" id="GO:0000271">
    <property type="term" value="P:polysaccharide biosynthetic process"/>
    <property type="evidence" value="ECO:0007669"/>
    <property type="project" value="UniProtKB-KW"/>
</dbReference>
<dbReference type="PANTHER" id="PTHR30576">
    <property type="entry name" value="COLANIC BIOSYNTHESIS UDP-GLUCOSE LIPID CARRIER TRANSFERASE"/>
    <property type="match status" value="1"/>
</dbReference>
<evidence type="ECO:0000256" key="8">
    <source>
        <dbReference type="ARBA" id="ARBA00023169"/>
    </source>
</evidence>
<dbReference type="InterPro" id="IPR003362">
    <property type="entry name" value="Bact_transf"/>
</dbReference>
<name>A0AAF1K7L4_9PROT</name>
<keyword evidence="6 10" id="KW-1133">Transmembrane helix</keyword>
<evidence type="ECO:0000256" key="6">
    <source>
        <dbReference type="ARBA" id="ARBA00022989"/>
    </source>
</evidence>
<gene>
    <name evidence="12" type="ORF">GXW79_18765</name>
</gene>
<keyword evidence="8" id="KW-0270">Exopolysaccharide synthesis</keyword>
<evidence type="ECO:0000256" key="2">
    <source>
        <dbReference type="ARBA" id="ARBA00006464"/>
    </source>
</evidence>
<dbReference type="AlphaFoldDB" id="A0AAF1K7L4"/>
<evidence type="ECO:0000256" key="4">
    <source>
        <dbReference type="ARBA" id="ARBA00022679"/>
    </source>
</evidence>
<dbReference type="EMBL" id="JAAEDH010000026">
    <property type="protein sequence ID" value="MBR0657126.1"/>
    <property type="molecule type" value="Genomic_DNA"/>
</dbReference>
<evidence type="ECO:0000313" key="12">
    <source>
        <dbReference type="EMBL" id="MBR0657126.1"/>
    </source>
</evidence>
<keyword evidence="13" id="KW-1185">Reference proteome</keyword>
<evidence type="ECO:0000256" key="7">
    <source>
        <dbReference type="ARBA" id="ARBA00023136"/>
    </source>
</evidence>
<keyword evidence="7 10" id="KW-0472">Membrane</keyword>
<evidence type="ECO:0000313" key="13">
    <source>
        <dbReference type="Proteomes" id="UP001196068"/>
    </source>
</evidence>